<sequence>MKLFKEHRASSFNEPEDKTLTKTSSCCSTAKHNNNNKLPDSLLQVLEYVKDRYEVGPPIYLGDDPEPEDTIYDTTVNPLPLSPSKPIPGHIPRHERTQIQLPRSKPASLASIREEDSQISPPNPADLVSTSRQIEGEANPPDFYLVKSDWNPEISSEDPLPQSCSSAEAGDLNFMMLNARRLKEFLTENVDEHATNLLFLTIHGTLLAHNVTPDPATSAKAFRKFSAFAGPTFSLHNTAIATNGKVSPNPGFFGGRVLKVIIRGDGKGLKSMIVEQDDIVSAVVYCKDDTLIAAQLPKASFPSNGDLIGNTQNRDLKDNDLTIGQIRENEGAASDDSSVDENEDGASNSSSKGKGKARSEDTTHEEENKPSKIRILELRAEAIAEVMVEDELKDFVMPKDFH</sequence>
<proteinExistence type="predicted"/>
<keyword evidence="3" id="KW-1185">Reference proteome</keyword>
<dbReference type="EMBL" id="JAFEKC020000004">
    <property type="protein sequence ID" value="KAK0515231.1"/>
    <property type="molecule type" value="Genomic_DNA"/>
</dbReference>
<feature type="region of interest" description="Disordered" evidence="1">
    <location>
        <begin position="1"/>
        <end position="23"/>
    </location>
</feature>
<evidence type="ECO:0000313" key="2">
    <source>
        <dbReference type="EMBL" id="KAK0515231.1"/>
    </source>
</evidence>
<evidence type="ECO:0000256" key="1">
    <source>
        <dbReference type="SAM" id="MobiDB-lite"/>
    </source>
</evidence>
<feature type="region of interest" description="Disordered" evidence="1">
    <location>
        <begin position="80"/>
        <end position="125"/>
    </location>
</feature>
<gene>
    <name evidence="2" type="ORF">JMJ35_002610</name>
</gene>
<reference evidence="2" key="1">
    <citation type="submission" date="2023-03" db="EMBL/GenBank/DDBJ databases">
        <title>Complete genome of Cladonia borealis.</title>
        <authorList>
            <person name="Park H."/>
        </authorList>
    </citation>
    <scope>NUCLEOTIDE SEQUENCE</scope>
    <source>
        <strain evidence="2">ANT050790</strain>
    </source>
</reference>
<comment type="caution">
    <text evidence="2">The sequence shown here is derived from an EMBL/GenBank/DDBJ whole genome shotgun (WGS) entry which is preliminary data.</text>
</comment>
<feature type="compositionally biased region" description="Basic and acidic residues" evidence="1">
    <location>
        <begin position="1"/>
        <end position="20"/>
    </location>
</feature>
<dbReference type="AlphaFoldDB" id="A0AA39UD77"/>
<feature type="compositionally biased region" description="Basic and acidic residues" evidence="1">
    <location>
        <begin position="357"/>
        <end position="375"/>
    </location>
</feature>
<name>A0AA39UD77_9LECA</name>
<accession>A0AA39UD77</accession>
<organism evidence="2 3">
    <name type="scientific">Cladonia borealis</name>
    <dbReference type="NCBI Taxonomy" id="184061"/>
    <lineage>
        <taxon>Eukaryota</taxon>
        <taxon>Fungi</taxon>
        <taxon>Dikarya</taxon>
        <taxon>Ascomycota</taxon>
        <taxon>Pezizomycotina</taxon>
        <taxon>Lecanoromycetes</taxon>
        <taxon>OSLEUM clade</taxon>
        <taxon>Lecanoromycetidae</taxon>
        <taxon>Lecanorales</taxon>
        <taxon>Lecanorineae</taxon>
        <taxon>Cladoniaceae</taxon>
        <taxon>Cladonia</taxon>
    </lineage>
</organism>
<dbReference type="Proteomes" id="UP001166286">
    <property type="component" value="Unassembled WGS sequence"/>
</dbReference>
<evidence type="ECO:0000313" key="3">
    <source>
        <dbReference type="Proteomes" id="UP001166286"/>
    </source>
</evidence>
<protein>
    <submittedName>
        <fullName evidence="2">Uncharacterized protein</fullName>
    </submittedName>
</protein>
<feature type="region of interest" description="Disordered" evidence="1">
    <location>
        <begin position="328"/>
        <end position="375"/>
    </location>
</feature>